<dbReference type="KEGG" id="fsl:EJO69_00955"/>
<keyword evidence="1" id="KW-0472">Membrane</keyword>
<keyword evidence="2" id="KW-0808">Transferase</keyword>
<dbReference type="Gene3D" id="3.40.50.2000">
    <property type="entry name" value="Glycogen Phosphorylase B"/>
    <property type="match status" value="2"/>
</dbReference>
<keyword evidence="1" id="KW-1133">Transmembrane helix</keyword>
<name>A0A3S8Z692_9ACTO</name>
<dbReference type="RefSeq" id="WP_126037996.1">
    <property type="nucleotide sequence ID" value="NZ_CP034438.1"/>
</dbReference>
<accession>A0A3S8Z692</accession>
<dbReference type="GO" id="GO:0016757">
    <property type="term" value="F:glycosyltransferase activity"/>
    <property type="evidence" value="ECO:0007669"/>
    <property type="project" value="TreeGrafter"/>
</dbReference>
<keyword evidence="1" id="KW-0812">Transmembrane</keyword>
<dbReference type="PANTHER" id="PTHR12526:SF590">
    <property type="entry name" value="ALPHA-MALTOSE-1-PHOSPHATE SYNTHASE"/>
    <property type="match status" value="1"/>
</dbReference>
<proteinExistence type="predicted"/>
<feature type="transmembrane region" description="Helical" evidence="1">
    <location>
        <begin position="85"/>
        <end position="103"/>
    </location>
</feature>
<evidence type="ECO:0000313" key="2">
    <source>
        <dbReference type="EMBL" id="AZN29022.1"/>
    </source>
</evidence>
<dbReference type="AlphaFoldDB" id="A0A3S8Z692"/>
<gene>
    <name evidence="2" type="ORF">EJO69_00955</name>
</gene>
<protein>
    <submittedName>
        <fullName evidence="2">Glycosyltransferase</fullName>
    </submittedName>
</protein>
<sequence length="369" mass="41373">MTRPTVLVLPNTIFFPPYLEEIEERGRAGRVPRTWLADVDADLTILDQRLQTNPPRWRRPLYRRLSMWVVQVLEAFRVGRTYDVVFVWSLANVALVLALLLRLTRRRITLVCLLTRISEPKKARLLRRVHTHITRIILPPQSQREIAMRELGVPAEKLVDLPWTLDLDFWRPADPEPVRHTICAAGGEMRDYVTLVRALDGLNIPCHIAGVLDTSRPDWWNAADDDRAGEELVPGNVTFGTMPPNELRDLYARSRFVVVPLHATDSDNGITCMNEAWAMSRPVIVSDVAGQQGAFIEGVEGVWVPQGDVNALRRAIIDLWANPASADAMGVAGRRLVEREKSNAVFSAGLSRVLSEAAGMVDESARTTG</sequence>
<dbReference type="EMBL" id="CP034438">
    <property type="protein sequence ID" value="AZN29022.1"/>
    <property type="molecule type" value="Genomic_DNA"/>
</dbReference>
<reference evidence="2 3" key="1">
    <citation type="submission" date="2018-12" db="EMBL/GenBank/DDBJ databases">
        <title>Complete genome sequence of Flaviflexus salsibiostraticola KCTC 33148.</title>
        <authorList>
            <person name="Bae J.-W."/>
        </authorList>
    </citation>
    <scope>NUCLEOTIDE SEQUENCE [LARGE SCALE GENOMIC DNA]</scope>
    <source>
        <strain evidence="2 3">KCTC 33148</strain>
    </source>
</reference>
<dbReference type="Proteomes" id="UP000270021">
    <property type="component" value="Chromosome"/>
</dbReference>
<dbReference type="OrthoDB" id="5116476at2"/>
<keyword evidence="3" id="KW-1185">Reference proteome</keyword>
<dbReference type="Pfam" id="PF13692">
    <property type="entry name" value="Glyco_trans_1_4"/>
    <property type="match status" value="1"/>
</dbReference>
<evidence type="ECO:0000313" key="3">
    <source>
        <dbReference type="Proteomes" id="UP000270021"/>
    </source>
</evidence>
<evidence type="ECO:0000256" key="1">
    <source>
        <dbReference type="SAM" id="Phobius"/>
    </source>
</evidence>
<dbReference type="PANTHER" id="PTHR12526">
    <property type="entry name" value="GLYCOSYLTRANSFERASE"/>
    <property type="match status" value="1"/>
</dbReference>
<dbReference type="SUPFAM" id="SSF53756">
    <property type="entry name" value="UDP-Glycosyltransferase/glycogen phosphorylase"/>
    <property type="match status" value="1"/>
</dbReference>
<organism evidence="2 3">
    <name type="scientific">Flaviflexus salsibiostraticola</name>
    <dbReference type="NCBI Taxonomy" id="1282737"/>
    <lineage>
        <taxon>Bacteria</taxon>
        <taxon>Bacillati</taxon>
        <taxon>Actinomycetota</taxon>
        <taxon>Actinomycetes</taxon>
        <taxon>Actinomycetales</taxon>
        <taxon>Actinomycetaceae</taxon>
        <taxon>Flaviflexus</taxon>
    </lineage>
</organism>